<evidence type="ECO:0000313" key="2">
    <source>
        <dbReference type="Proteomes" id="UP000271624"/>
    </source>
</evidence>
<dbReference type="EMBL" id="RSCL01000008">
    <property type="protein sequence ID" value="RUT05568.1"/>
    <property type="molecule type" value="Genomic_DNA"/>
</dbReference>
<gene>
    <name evidence="1" type="ORF">DSM106972_035750</name>
</gene>
<evidence type="ECO:0008006" key="3">
    <source>
        <dbReference type="Google" id="ProtNLM"/>
    </source>
</evidence>
<reference evidence="1" key="1">
    <citation type="submission" date="2018-12" db="EMBL/GenBank/DDBJ databases">
        <authorList>
            <person name="Will S."/>
            <person name="Neumann-Schaal M."/>
            <person name="Henke P."/>
        </authorList>
    </citation>
    <scope>NUCLEOTIDE SEQUENCE</scope>
    <source>
        <strain evidence="1">PCC 7102</strain>
    </source>
</reference>
<protein>
    <recommendedName>
        <fullName evidence="3">Nucleotide-diphospho-sugar transferase domain-containing protein</fullName>
    </recommendedName>
</protein>
<proteinExistence type="predicted"/>
<name>A0A433VHJ7_9CYAN</name>
<keyword evidence="2" id="KW-1185">Reference proteome</keyword>
<evidence type="ECO:0000313" key="1">
    <source>
        <dbReference type="EMBL" id="RUT05568.1"/>
    </source>
</evidence>
<sequence length="251" mass="29267">MQKLFCFCTLAISRPYNLLAQDLAKDLEKYSPGTLLIVYTDLPHYFKEHSNVIACRHSQKGVRCCWNDKRFAIKKALSMFDSAICIDADTRIIGYVPEDMEFLPGITVYEHLHILDFFKNKEKKASNTLNRLSNKMNLSIKDVRWVQENLFVITKDEGKETEFIEQWDKVARYLDFRGVYGDGNSIGFAAAKAGWSIQEGRLNKLLAVRQHSYISRSLKKSILKRLKNVLAFSYRFNKELLVTLNDFKFYY</sequence>
<reference evidence="1" key="2">
    <citation type="journal article" date="2019" name="Genome Biol. Evol.">
        <title>Day and night: Metabolic profiles and evolutionary relationships of six axenic non-marine cyanobacteria.</title>
        <authorList>
            <person name="Will S.E."/>
            <person name="Henke P."/>
            <person name="Boedeker C."/>
            <person name="Huang S."/>
            <person name="Brinkmann H."/>
            <person name="Rohde M."/>
            <person name="Jarek M."/>
            <person name="Friedl T."/>
            <person name="Seufert S."/>
            <person name="Schumacher M."/>
            <person name="Overmann J."/>
            <person name="Neumann-Schaal M."/>
            <person name="Petersen J."/>
        </authorList>
    </citation>
    <scope>NUCLEOTIDE SEQUENCE [LARGE SCALE GENOMIC DNA]</scope>
    <source>
        <strain evidence="1">PCC 7102</strain>
    </source>
</reference>
<accession>A0A433VHJ7</accession>
<dbReference type="Proteomes" id="UP000271624">
    <property type="component" value="Unassembled WGS sequence"/>
</dbReference>
<dbReference type="AlphaFoldDB" id="A0A433VHJ7"/>
<organism evidence="1 2">
    <name type="scientific">Dulcicalothrix desertica PCC 7102</name>
    <dbReference type="NCBI Taxonomy" id="232991"/>
    <lineage>
        <taxon>Bacteria</taxon>
        <taxon>Bacillati</taxon>
        <taxon>Cyanobacteriota</taxon>
        <taxon>Cyanophyceae</taxon>
        <taxon>Nostocales</taxon>
        <taxon>Calotrichaceae</taxon>
        <taxon>Dulcicalothrix</taxon>
    </lineage>
</organism>
<dbReference type="OrthoDB" id="479717at2"/>
<comment type="caution">
    <text evidence="1">The sequence shown here is derived from an EMBL/GenBank/DDBJ whole genome shotgun (WGS) entry which is preliminary data.</text>
</comment>
<dbReference type="RefSeq" id="WP_127082035.1">
    <property type="nucleotide sequence ID" value="NZ_RSCL01000008.1"/>
</dbReference>